<dbReference type="InterPro" id="IPR002044">
    <property type="entry name" value="CBM20"/>
</dbReference>
<dbReference type="SMART" id="SM01065">
    <property type="entry name" value="CBM_2"/>
    <property type="match status" value="1"/>
</dbReference>
<reference evidence="4" key="1">
    <citation type="submission" date="2013-09" db="EMBL/GenBank/DDBJ databases">
        <title>Corchorus olitorius genome sequencing.</title>
        <authorList>
            <person name="Alam M."/>
            <person name="Haque M.S."/>
            <person name="Islam M.S."/>
            <person name="Emdad E.M."/>
            <person name="Islam M.M."/>
            <person name="Ahmed B."/>
            <person name="Halim A."/>
            <person name="Hossen Q.M.M."/>
            <person name="Hossain M.Z."/>
            <person name="Ahmed R."/>
            <person name="Khan M.M."/>
            <person name="Islam R."/>
            <person name="Rashid M.M."/>
            <person name="Khan S.A."/>
            <person name="Rahman M.S."/>
            <person name="Alam M."/>
            <person name="Yahiya A.S."/>
            <person name="Khan M.S."/>
            <person name="Azam M.S."/>
            <person name="Haque T."/>
            <person name="Lashkar M.Z.H."/>
            <person name="Akhand A.I."/>
            <person name="Morshed G."/>
            <person name="Roy S."/>
            <person name="Uddin K.S."/>
            <person name="Rabeya T."/>
            <person name="Hossain A.S."/>
            <person name="Chowdhury A."/>
            <person name="Snigdha A.R."/>
            <person name="Mortoza M.S."/>
            <person name="Matin S.A."/>
            <person name="Hoque S.M.E."/>
            <person name="Islam M.K."/>
            <person name="Roy D.K."/>
            <person name="Haider R."/>
            <person name="Moosa M.M."/>
            <person name="Elias S.M."/>
            <person name="Hasan A.M."/>
            <person name="Jahan S."/>
            <person name="Shafiuddin M."/>
            <person name="Mahmood N."/>
            <person name="Shommy N.S."/>
        </authorList>
    </citation>
    <scope>NUCLEOTIDE SEQUENCE [LARGE SCALE GENOMIC DNA]</scope>
    <source>
        <strain evidence="4">cv. O-4</strain>
    </source>
</reference>
<dbReference type="Gene3D" id="2.60.40.10">
    <property type="entry name" value="Immunoglobulins"/>
    <property type="match status" value="1"/>
</dbReference>
<comment type="caution">
    <text evidence="3">The sequence shown here is derived from an EMBL/GenBank/DDBJ whole genome shotgun (WGS) entry which is preliminary data.</text>
</comment>
<dbReference type="GO" id="GO:0016020">
    <property type="term" value="C:membrane"/>
    <property type="evidence" value="ECO:0007669"/>
    <property type="project" value="TreeGrafter"/>
</dbReference>
<sequence>METLASSCSKATINTNGDKGFSSFKDVSLNRAEICLLPSKKLVRIRFLNSLSAKHRLFQPVLASSSSSPESQACIVDLVTAEIQPEEGSPSKTSHVKFQLQKECSFGDHFFIVGDHPMFGLWDPESAIPLNWTEGHVWAVELDIPVGKTIQFKFLLKDSDGKLLWQPGPDRIFKSWDTEKTIIVLEDWENAEDQKVMEEEQLANQDGLVIDSGTAIVAENLAPAKEELVSDEKPVSDTNSISNLKNESLQVLTEALATGNGTPSQEKPLPIVAENISYQAEDMIANANNGVHGVKRTNYPNDEPLAIPNQNVLVAEDLGNIGGVETIQNPAMADVEVKLVEHEGSPVLVPGLPSFVTHEPILDEEEKNSTNDASVGVNEANYHTLPELDEKQEPEGETREEPKEEVTMTVSKDEEEQQDNQHIQKLQLAREEQSALGHYQSNVLQSDVQWGRKTLQKLLNGLRFLV</sequence>
<keyword evidence="4" id="KW-1185">Reference proteome</keyword>
<dbReference type="AlphaFoldDB" id="A0A1R3JRV1"/>
<dbReference type="InterPro" id="IPR013784">
    <property type="entry name" value="Carb-bd-like_fold"/>
</dbReference>
<dbReference type="OrthoDB" id="550577at2759"/>
<gene>
    <name evidence="3" type="ORF">COLO4_14553</name>
</gene>
<dbReference type="Pfam" id="PF00686">
    <property type="entry name" value="CBM_20"/>
    <property type="match status" value="1"/>
</dbReference>
<dbReference type="PANTHER" id="PTHR15048">
    <property type="entry name" value="STARCH-BINDING DOMAIN-CONTAINING PROTEIN 1"/>
    <property type="match status" value="1"/>
</dbReference>
<dbReference type="EMBL" id="AWUE01015434">
    <property type="protein sequence ID" value="OMO97576.1"/>
    <property type="molecule type" value="Genomic_DNA"/>
</dbReference>
<feature type="domain" description="CBM20" evidence="2">
    <location>
        <begin position="88"/>
        <end position="190"/>
    </location>
</feature>
<dbReference type="CDD" id="cd05467">
    <property type="entry name" value="CBM20"/>
    <property type="match status" value="1"/>
</dbReference>
<organism evidence="3 4">
    <name type="scientific">Corchorus olitorius</name>
    <dbReference type="NCBI Taxonomy" id="93759"/>
    <lineage>
        <taxon>Eukaryota</taxon>
        <taxon>Viridiplantae</taxon>
        <taxon>Streptophyta</taxon>
        <taxon>Embryophyta</taxon>
        <taxon>Tracheophyta</taxon>
        <taxon>Spermatophyta</taxon>
        <taxon>Magnoliopsida</taxon>
        <taxon>eudicotyledons</taxon>
        <taxon>Gunneridae</taxon>
        <taxon>Pentapetalae</taxon>
        <taxon>rosids</taxon>
        <taxon>malvids</taxon>
        <taxon>Malvales</taxon>
        <taxon>Malvaceae</taxon>
        <taxon>Grewioideae</taxon>
        <taxon>Apeibeae</taxon>
        <taxon>Corchorus</taxon>
    </lineage>
</organism>
<accession>A0A1R3JRV1</accession>
<dbReference type="Proteomes" id="UP000187203">
    <property type="component" value="Unassembled WGS sequence"/>
</dbReference>
<dbReference type="STRING" id="93759.A0A1R3JRV1"/>
<evidence type="ECO:0000259" key="2">
    <source>
        <dbReference type="PROSITE" id="PS51166"/>
    </source>
</evidence>
<dbReference type="PROSITE" id="PS51166">
    <property type="entry name" value="CBM20"/>
    <property type="match status" value="1"/>
</dbReference>
<proteinExistence type="predicted"/>
<evidence type="ECO:0000256" key="1">
    <source>
        <dbReference type="SAM" id="MobiDB-lite"/>
    </source>
</evidence>
<feature type="region of interest" description="Disordered" evidence="1">
    <location>
        <begin position="380"/>
        <end position="422"/>
    </location>
</feature>
<name>A0A1R3JRV1_9ROSI</name>
<evidence type="ECO:0000313" key="4">
    <source>
        <dbReference type="Proteomes" id="UP000187203"/>
    </source>
</evidence>
<dbReference type="PANTHER" id="PTHR15048:SF0">
    <property type="entry name" value="STARCH-BINDING DOMAIN-CONTAINING PROTEIN 1"/>
    <property type="match status" value="1"/>
</dbReference>
<dbReference type="InterPro" id="IPR013783">
    <property type="entry name" value="Ig-like_fold"/>
</dbReference>
<evidence type="ECO:0000313" key="3">
    <source>
        <dbReference type="EMBL" id="OMO97576.1"/>
    </source>
</evidence>
<dbReference type="GO" id="GO:2001070">
    <property type="term" value="F:starch binding"/>
    <property type="evidence" value="ECO:0007669"/>
    <property type="project" value="InterPro"/>
</dbReference>
<dbReference type="SUPFAM" id="SSF49452">
    <property type="entry name" value="Starch-binding domain-like"/>
    <property type="match status" value="1"/>
</dbReference>
<protein>
    <submittedName>
        <fullName evidence="3">Carbohydrate binding module family 20</fullName>
    </submittedName>
</protein>
<feature type="compositionally biased region" description="Basic and acidic residues" evidence="1">
    <location>
        <begin position="386"/>
        <end position="406"/>
    </location>
</feature>